<name>A0A846YHN1_9NOCA</name>
<keyword evidence="2" id="KW-1185">Reference proteome</keyword>
<evidence type="ECO:0000313" key="2">
    <source>
        <dbReference type="Proteomes" id="UP000570678"/>
    </source>
</evidence>
<reference evidence="1 2" key="1">
    <citation type="submission" date="2020-04" db="EMBL/GenBank/DDBJ databases">
        <title>MicrobeNet Type strains.</title>
        <authorList>
            <person name="Nicholson A.C."/>
        </authorList>
    </citation>
    <scope>NUCLEOTIDE SEQUENCE [LARGE SCALE GENOMIC DNA]</scope>
    <source>
        <strain evidence="1 2">JCM 3332</strain>
    </source>
</reference>
<evidence type="ECO:0000313" key="1">
    <source>
        <dbReference type="EMBL" id="NKY58423.1"/>
    </source>
</evidence>
<accession>A0A846YHN1</accession>
<proteinExistence type="predicted"/>
<protein>
    <submittedName>
        <fullName evidence="1">Uncharacterized protein</fullName>
    </submittedName>
</protein>
<sequence>MTDALPVAVNWTTPTITSRTTLTTHLWTAPPLQRSSPIHDKAFAALRALRTQRTRFLPW</sequence>
<gene>
    <name evidence="1" type="ORF">HGA15_20210</name>
</gene>
<comment type="caution">
    <text evidence="1">The sequence shown here is derived from an EMBL/GenBank/DDBJ whole genome shotgun (WGS) entry which is preliminary data.</text>
</comment>
<dbReference type="Proteomes" id="UP000570678">
    <property type="component" value="Unassembled WGS sequence"/>
</dbReference>
<dbReference type="EMBL" id="JAAXOT010000010">
    <property type="protein sequence ID" value="NKY58423.1"/>
    <property type="molecule type" value="Genomic_DNA"/>
</dbReference>
<organism evidence="1 2">
    <name type="scientific">Nocardia flavorosea</name>
    <dbReference type="NCBI Taxonomy" id="53429"/>
    <lineage>
        <taxon>Bacteria</taxon>
        <taxon>Bacillati</taxon>
        <taxon>Actinomycetota</taxon>
        <taxon>Actinomycetes</taxon>
        <taxon>Mycobacteriales</taxon>
        <taxon>Nocardiaceae</taxon>
        <taxon>Nocardia</taxon>
    </lineage>
</organism>
<dbReference type="RefSeq" id="WP_062979461.1">
    <property type="nucleotide sequence ID" value="NZ_JAAXOT010000010.1"/>
</dbReference>
<dbReference type="AlphaFoldDB" id="A0A846YHN1"/>